<reference evidence="3 5" key="1">
    <citation type="journal article" date="2008" name="Science">
        <title>The Physcomitrella genome reveals evolutionary insights into the conquest of land by plants.</title>
        <authorList>
            <person name="Rensing S."/>
            <person name="Lang D."/>
            <person name="Zimmer A."/>
            <person name="Terry A."/>
            <person name="Salamov A."/>
            <person name="Shapiro H."/>
            <person name="Nishiyama T."/>
            <person name="Perroud P.-F."/>
            <person name="Lindquist E."/>
            <person name="Kamisugi Y."/>
            <person name="Tanahashi T."/>
            <person name="Sakakibara K."/>
            <person name="Fujita T."/>
            <person name="Oishi K."/>
            <person name="Shin-I T."/>
            <person name="Kuroki Y."/>
            <person name="Toyoda A."/>
            <person name="Suzuki Y."/>
            <person name="Hashimoto A."/>
            <person name="Yamaguchi K."/>
            <person name="Sugano A."/>
            <person name="Kohara Y."/>
            <person name="Fujiyama A."/>
            <person name="Anterola A."/>
            <person name="Aoki S."/>
            <person name="Ashton N."/>
            <person name="Barbazuk W.B."/>
            <person name="Barker E."/>
            <person name="Bennetzen J."/>
            <person name="Bezanilla M."/>
            <person name="Blankenship R."/>
            <person name="Cho S.H."/>
            <person name="Dutcher S."/>
            <person name="Estelle M."/>
            <person name="Fawcett J.A."/>
            <person name="Gundlach H."/>
            <person name="Hanada K."/>
            <person name="Heyl A."/>
            <person name="Hicks K.A."/>
            <person name="Hugh J."/>
            <person name="Lohr M."/>
            <person name="Mayer K."/>
            <person name="Melkozernov A."/>
            <person name="Murata T."/>
            <person name="Nelson D."/>
            <person name="Pils B."/>
            <person name="Prigge M."/>
            <person name="Reiss B."/>
            <person name="Renner T."/>
            <person name="Rombauts S."/>
            <person name="Rushton P."/>
            <person name="Sanderfoot A."/>
            <person name="Schween G."/>
            <person name="Shiu S.-H."/>
            <person name="Stueber K."/>
            <person name="Theodoulou F.L."/>
            <person name="Tu H."/>
            <person name="Van de Peer Y."/>
            <person name="Verrier P.J."/>
            <person name="Waters E."/>
            <person name="Wood A."/>
            <person name="Yang L."/>
            <person name="Cove D."/>
            <person name="Cuming A."/>
            <person name="Hasebe M."/>
            <person name="Lucas S."/>
            <person name="Mishler D.B."/>
            <person name="Reski R."/>
            <person name="Grigoriev I."/>
            <person name="Quatrano R.S."/>
            <person name="Boore J.L."/>
        </authorList>
    </citation>
    <scope>NUCLEOTIDE SEQUENCE [LARGE SCALE GENOMIC DNA]</scope>
    <source>
        <strain evidence="4 5">cv. Gransden 2004</strain>
    </source>
</reference>
<dbReference type="FunCoup" id="A0A2K1JJ62">
    <property type="interactions" value="2112"/>
</dbReference>
<feature type="compositionally biased region" description="Low complexity" evidence="1">
    <location>
        <begin position="703"/>
        <end position="713"/>
    </location>
</feature>
<dbReference type="Gramene" id="Pp3c14_24370V3.2">
    <property type="protein sequence ID" value="Pp3c14_24370V3.2"/>
    <property type="gene ID" value="Pp3c14_24370"/>
</dbReference>
<proteinExistence type="predicted"/>
<feature type="region of interest" description="Disordered" evidence="1">
    <location>
        <begin position="18"/>
        <end position="38"/>
    </location>
</feature>
<dbReference type="InterPro" id="IPR001763">
    <property type="entry name" value="Rhodanese-like_dom"/>
</dbReference>
<gene>
    <name evidence="4" type="primary">LOC112291927</name>
    <name evidence="3" type="ORF">PHYPA_018983</name>
</gene>
<sequence length="713" mass="73792">MAILHHAVTTSSAVVASSSSSAPKGAKDSVKKPTSSQVGSESVPVVLRPASALAASLVAFASPAALAVNYDDFVTRASSSVTSAAYSVPELSFPELPSVDLGGATDFVSANPLAVVAGLVAVTAPFIASGALAGPGASSSSVSAIEAYAKLSDPELNAQLLDIRALEDVKAEGSPNLKSINKSVLKVSYAAGDSAFVEKVLAKCKAAEDTTLYVLDRFDGSSATVAKLLSNSGFKSAYAIKGGAEGSNGWNEKDLPWATPSKALKLDLGNLKNLVGNVEGVDVDSARLVPTTLGIAAAAGVGLVILSEAETTLQLLGTVALVQLFVKKFLYSEDRKKTIEDLKSFLNTKIAPKDLIDDVKEVGRVLLPKGSEVKAATQTGEEVLKEKLDVESVTPEALAEKAKDKIGEMVDKAEEKIEVEAEKRGVELPDLKAAIQTGEEALKEKLEVESVTPEALAEKAKSSVQTGEEVLKEKLDVESVTPEALAEKAEDKIGGVVDKAEEKIEVEAEKRGVELPDLEGVKSDLQSNFEPSEKEVEESSNGSATPALGATPAAAPLPVLQEPPNLTPKAEQEPIVETPAEEPSTNTETKPFFESDADVKPASPFEPVASVISSADDSEAAAADQEPVVETLVAEPSTNTETKPLLESDADVKLAGPSKLVASAVSSADDSESAAAAFEGDEPPAYEEPGSSEGITAKELEVSASSRAGDSSS</sequence>
<evidence type="ECO:0000313" key="5">
    <source>
        <dbReference type="Proteomes" id="UP000006727"/>
    </source>
</evidence>
<dbReference type="EnsemblPlants" id="Pp3c14_24370V3.3">
    <property type="protein sequence ID" value="Pp3c14_24370V3.3"/>
    <property type="gene ID" value="Pp3c14_24370"/>
</dbReference>
<reference evidence="3 5" key="2">
    <citation type="journal article" date="2018" name="Plant J.">
        <title>The Physcomitrella patens chromosome-scale assembly reveals moss genome structure and evolution.</title>
        <authorList>
            <person name="Lang D."/>
            <person name="Ullrich K.K."/>
            <person name="Murat F."/>
            <person name="Fuchs J."/>
            <person name="Jenkins J."/>
            <person name="Haas F.B."/>
            <person name="Piednoel M."/>
            <person name="Gundlach H."/>
            <person name="Van Bel M."/>
            <person name="Meyberg R."/>
            <person name="Vives C."/>
            <person name="Morata J."/>
            <person name="Symeonidi A."/>
            <person name="Hiss M."/>
            <person name="Muchero W."/>
            <person name="Kamisugi Y."/>
            <person name="Saleh O."/>
            <person name="Blanc G."/>
            <person name="Decker E.L."/>
            <person name="van Gessel N."/>
            <person name="Grimwood J."/>
            <person name="Hayes R.D."/>
            <person name="Graham S.W."/>
            <person name="Gunter L.E."/>
            <person name="McDaniel S.F."/>
            <person name="Hoernstein S.N.W."/>
            <person name="Larsson A."/>
            <person name="Li F.W."/>
            <person name="Perroud P.F."/>
            <person name="Phillips J."/>
            <person name="Ranjan P."/>
            <person name="Rokshar D.S."/>
            <person name="Rothfels C.J."/>
            <person name="Schneider L."/>
            <person name="Shu S."/>
            <person name="Stevenson D.W."/>
            <person name="Thummler F."/>
            <person name="Tillich M."/>
            <person name="Villarreal Aguilar J.C."/>
            <person name="Widiez T."/>
            <person name="Wong G.K."/>
            <person name="Wymore A."/>
            <person name="Zhang Y."/>
            <person name="Zimmer A.D."/>
            <person name="Quatrano R.S."/>
            <person name="Mayer K.F.X."/>
            <person name="Goodstein D."/>
            <person name="Casacuberta J.M."/>
            <person name="Vandepoele K."/>
            <person name="Reski R."/>
            <person name="Cuming A.C."/>
            <person name="Tuskan G.A."/>
            <person name="Maumus F."/>
            <person name="Salse J."/>
            <person name="Schmutz J."/>
            <person name="Rensing S.A."/>
        </authorList>
    </citation>
    <scope>NUCLEOTIDE SEQUENCE [LARGE SCALE GENOMIC DNA]</scope>
    <source>
        <strain evidence="4 5">cv. Gransden 2004</strain>
    </source>
</reference>
<evidence type="ECO:0000313" key="4">
    <source>
        <dbReference type="EnsemblPlants" id="Pp3c14_24370V3.1"/>
    </source>
</evidence>
<organism evidence="3">
    <name type="scientific">Physcomitrium patens</name>
    <name type="common">Spreading-leaved earth moss</name>
    <name type="synonym">Physcomitrella patens</name>
    <dbReference type="NCBI Taxonomy" id="3218"/>
    <lineage>
        <taxon>Eukaryota</taxon>
        <taxon>Viridiplantae</taxon>
        <taxon>Streptophyta</taxon>
        <taxon>Embryophyta</taxon>
        <taxon>Bryophyta</taxon>
        <taxon>Bryophytina</taxon>
        <taxon>Bryopsida</taxon>
        <taxon>Funariidae</taxon>
        <taxon>Funariales</taxon>
        <taxon>Funariaceae</taxon>
        <taxon>Physcomitrium</taxon>
    </lineage>
</organism>
<dbReference type="GeneID" id="112291927"/>
<dbReference type="Gene3D" id="3.40.250.10">
    <property type="entry name" value="Rhodanese-like domain"/>
    <property type="match status" value="1"/>
</dbReference>
<dbReference type="InterPro" id="IPR044240">
    <property type="entry name" value="STR4-like"/>
</dbReference>
<feature type="compositionally biased region" description="Basic and acidic residues" evidence="1">
    <location>
        <begin position="507"/>
        <end position="522"/>
    </location>
</feature>
<dbReference type="EnsemblPlants" id="Pp3c14_24370V3.2">
    <property type="protein sequence ID" value="Pp3c14_24370V3.2"/>
    <property type="gene ID" value="Pp3c14_24370"/>
</dbReference>
<name>A0A2K1JJ62_PHYPA</name>
<dbReference type="InterPro" id="IPR036873">
    <property type="entry name" value="Rhodanese-like_dom_sf"/>
</dbReference>
<dbReference type="CDD" id="cd00158">
    <property type="entry name" value="RHOD"/>
    <property type="match status" value="1"/>
</dbReference>
<evidence type="ECO:0000313" key="3">
    <source>
        <dbReference type="EMBL" id="PNR41580.1"/>
    </source>
</evidence>
<feature type="compositionally biased region" description="Low complexity" evidence="1">
    <location>
        <begin position="609"/>
        <end position="624"/>
    </location>
</feature>
<evidence type="ECO:0000259" key="2">
    <source>
        <dbReference type="PROSITE" id="PS50206"/>
    </source>
</evidence>
<dbReference type="GO" id="GO:0009507">
    <property type="term" value="C:chloroplast"/>
    <property type="evidence" value="ECO:0000318"/>
    <property type="project" value="GO_Central"/>
</dbReference>
<protein>
    <recommendedName>
        <fullName evidence="2">Rhodanese domain-containing protein</fullName>
    </recommendedName>
</protein>
<dbReference type="EnsemblPlants" id="Pp3c14_24370V3.1">
    <property type="protein sequence ID" value="Pp3c14_24370V3.1"/>
    <property type="gene ID" value="Pp3c14_24370"/>
</dbReference>
<dbReference type="SUPFAM" id="SSF52821">
    <property type="entry name" value="Rhodanese/Cell cycle control phosphatase"/>
    <property type="match status" value="1"/>
</dbReference>
<dbReference type="PROSITE" id="PS50206">
    <property type="entry name" value="RHODANESE_3"/>
    <property type="match status" value="1"/>
</dbReference>
<dbReference type="STRING" id="3218.A0A2K1JJ62"/>
<dbReference type="PaxDb" id="3218-PP1S69_133V6.1"/>
<feature type="compositionally biased region" description="Low complexity" evidence="1">
    <location>
        <begin position="544"/>
        <end position="558"/>
    </location>
</feature>
<dbReference type="Gramene" id="Pp3c14_24370V3.1">
    <property type="protein sequence ID" value="Pp3c14_24370V3.1"/>
    <property type="gene ID" value="Pp3c14_24370"/>
</dbReference>
<dbReference type="PANTHER" id="PTHR47377">
    <property type="entry name" value="RHODANESE-LIKE DOMAIN-CONTAINING PROTEIN 4, CHLOROPLASTIC"/>
    <property type="match status" value="1"/>
</dbReference>
<dbReference type="RefSeq" id="XP_024395706.1">
    <property type="nucleotide sequence ID" value="XM_024539938.2"/>
</dbReference>
<dbReference type="Proteomes" id="UP000006727">
    <property type="component" value="Chromosome 14"/>
</dbReference>
<dbReference type="OrthoDB" id="1927399at2759"/>
<dbReference type="AlphaFoldDB" id="A0A2K1JJ62"/>
<dbReference type="KEGG" id="ppp:112291927"/>
<evidence type="ECO:0000256" key="1">
    <source>
        <dbReference type="SAM" id="MobiDB-lite"/>
    </source>
</evidence>
<feature type="domain" description="Rhodanese" evidence="2">
    <location>
        <begin position="197"/>
        <end position="253"/>
    </location>
</feature>
<dbReference type="EMBL" id="ABEU02000014">
    <property type="protein sequence ID" value="PNR41580.1"/>
    <property type="molecule type" value="Genomic_DNA"/>
</dbReference>
<feature type="region of interest" description="Disordered" evidence="1">
    <location>
        <begin position="507"/>
        <end position="713"/>
    </location>
</feature>
<feature type="compositionally biased region" description="Low complexity" evidence="1">
    <location>
        <begin position="661"/>
        <end position="677"/>
    </location>
</feature>
<dbReference type="PANTHER" id="PTHR47377:SF1">
    <property type="entry name" value="RHODANESE-LIKE DOMAIN-CONTAINING PROTEIN 4, CHLOROPLASTIC"/>
    <property type="match status" value="1"/>
</dbReference>
<keyword evidence="5" id="KW-1185">Reference proteome</keyword>
<dbReference type="Gramene" id="Pp3c14_24370V3.3">
    <property type="protein sequence ID" value="Pp3c14_24370V3.3"/>
    <property type="gene ID" value="Pp3c14_24370"/>
</dbReference>
<accession>A0A2K1JJ62</accession>
<reference evidence="4" key="3">
    <citation type="submission" date="2020-12" db="UniProtKB">
        <authorList>
            <consortium name="EnsemblPlants"/>
        </authorList>
    </citation>
    <scope>IDENTIFICATION</scope>
</reference>